<keyword evidence="1" id="KW-0418">Kinase</keyword>
<feature type="non-terminal residue" evidence="1">
    <location>
        <position position="1"/>
    </location>
</feature>
<evidence type="ECO:0000313" key="2">
    <source>
        <dbReference type="Proteomes" id="UP000325081"/>
    </source>
</evidence>
<keyword evidence="1" id="KW-0808">Transferase</keyword>
<sequence>LIFLLDLPTPRPDVKHLSHALAILFGGLKANPELVGNWSQSIISRLPVFEREGFLGTAGGEPIFEKEVAHLISHLSTGFLIARPPSEQILNHPFFWSSLKRLQFLVDSFEYINRISDAVVRTSFVGDFNAIKVKARDIKDVVPADFKADLESGIEASDKKDLFIHPFVLLRAIRNSRVHAFKVKGSNAMLTKLDNDLIRGLDLMITAFWPSFFIDAYKLMCSKNTQLPASFRKYTEKGYVME</sequence>
<protein>
    <submittedName>
        <fullName evidence="1">Serine/threonine-protein kinase/endoribonucleaseIRE1</fullName>
    </submittedName>
</protein>
<reference evidence="2" key="1">
    <citation type="journal article" date="2019" name="Curr. Biol.">
        <title>Genome Sequence of Striga asiatica Provides Insight into the Evolution of Plant Parasitism.</title>
        <authorList>
            <person name="Yoshida S."/>
            <person name="Kim S."/>
            <person name="Wafula E.K."/>
            <person name="Tanskanen J."/>
            <person name="Kim Y.M."/>
            <person name="Honaas L."/>
            <person name="Yang Z."/>
            <person name="Spallek T."/>
            <person name="Conn C.E."/>
            <person name="Ichihashi Y."/>
            <person name="Cheong K."/>
            <person name="Cui S."/>
            <person name="Der J.P."/>
            <person name="Gundlach H."/>
            <person name="Jiao Y."/>
            <person name="Hori C."/>
            <person name="Ishida J.K."/>
            <person name="Kasahara H."/>
            <person name="Kiba T."/>
            <person name="Kim M.S."/>
            <person name="Koo N."/>
            <person name="Laohavisit A."/>
            <person name="Lee Y.H."/>
            <person name="Lumba S."/>
            <person name="McCourt P."/>
            <person name="Mortimer J.C."/>
            <person name="Mutuku J.M."/>
            <person name="Nomura T."/>
            <person name="Sasaki-Sekimoto Y."/>
            <person name="Seto Y."/>
            <person name="Wang Y."/>
            <person name="Wakatake T."/>
            <person name="Sakakibara H."/>
            <person name="Demura T."/>
            <person name="Yamaguchi S."/>
            <person name="Yoneyama K."/>
            <person name="Manabe R.I."/>
            <person name="Nelson D.C."/>
            <person name="Schulman A.H."/>
            <person name="Timko M.P."/>
            <person name="dePamphilis C.W."/>
            <person name="Choi D."/>
            <person name="Shirasu K."/>
        </authorList>
    </citation>
    <scope>NUCLEOTIDE SEQUENCE [LARGE SCALE GENOMIC DNA]</scope>
    <source>
        <strain evidence="2">cv. UVA1</strain>
    </source>
</reference>
<dbReference type="Proteomes" id="UP000325081">
    <property type="component" value="Unassembled WGS sequence"/>
</dbReference>
<comment type="caution">
    <text evidence="1">The sequence shown here is derived from an EMBL/GenBank/DDBJ whole genome shotgun (WGS) entry which is preliminary data.</text>
</comment>
<dbReference type="EMBL" id="BKCP01004849">
    <property type="protein sequence ID" value="GER34086.1"/>
    <property type="molecule type" value="Genomic_DNA"/>
</dbReference>
<dbReference type="GO" id="GO:0016301">
    <property type="term" value="F:kinase activity"/>
    <property type="evidence" value="ECO:0007669"/>
    <property type="project" value="UniProtKB-KW"/>
</dbReference>
<dbReference type="AlphaFoldDB" id="A0A5A7PN52"/>
<gene>
    <name evidence="1" type="ORF">STAS_10264</name>
</gene>
<accession>A0A5A7PN52</accession>
<organism evidence="1 2">
    <name type="scientific">Striga asiatica</name>
    <name type="common">Asiatic witchweed</name>
    <name type="synonym">Buchnera asiatica</name>
    <dbReference type="NCBI Taxonomy" id="4170"/>
    <lineage>
        <taxon>Eukaryota</taxon>
        <taxon>Viridiplantae</taxon>
        <taxon>Streptophyta</taxon>
        <taxon>Embryophyta</taxon>
        <taxon>Tracheophyta</taxon>
        <taxon>Spermatophyta</taxon>
        <taxon>Magnoliopsida</taxon>
        <taxon>eudicotyledons</taxon>
        <taxon>Gunneridae</taxon>
        <taxon>Pentapetalae</taxon>
        <taxon>asterids</taxon>
        <taxon>lamiids</taxon>
        <taxon>Lamiales</taxon>
        <taxon>Orobanchaceae</taxon>
        <taxon>Buchnereae</taxon>
        <taxon>Striga</taxon>
    </lineage>
</organism>
<proteinExistence type="predicted"/>
<keyword evidence="2" id="KW-1185">Reference proteome</keyword>
<name>A0A5A7PN52_STRAF</name>
<evidence type="ECO:0000313" key="1">
    <source>
        <dbReference type="EMBL" id="GER34086.1"/>
    </source>
</evidence>